<protein>
    <submittedName>
        <fullName evidence="1">Uncharacterized protein</fullName>
    </submittedName>
</protein>
<dbReference type="OrthoDB" id="3830579at2759"/>
<sequence length="226" mass="24833">MVVTEVGCAGVKPDHKIMDESTPEGKIFLGTYKNIINSPGGPRRIYLSQELNNPLLFWGFFDWDSLEHHENFAKTSLGPEVLKDLPAVLSHGIFTKHIDSTPSLPKALTSPLTDVAVAYFPPETSPEDKSVATAQLQKLLGEYFGDSPEINAIGHSWGLENDFPFDSGKGELNGSILMALVGWSSVEACREFHSTGDYEYFLGSARDITGLLRLDDLQLSCTVLEK</sequence>
<dbReference type="Proteomes" id="UP000186583">
    <property type="component" value="Unassembled WGS sequence"/>
</dbReference>
<organism evidence="1 2">
    <name type="scientific">Colletotrichum chlorophyti</name>
    <dbReference type="NCBI Taxonomy" id="708187"/>
    <lineage>
        <taxon>Eukaryota</taxon>
        <taxon>Fungi</taxon>
        <taxon>Dikarya</taxon>
        <taxon>Ascomycota</taxon>
        <taxon>Pezizomycotina</taxon>
        <taxon>Sordariomycetes</taxon>
        <taxon>Hypocreomycetidae</taxon>
        <taxon>Glomerellales</taxon>
        <taxon>Glomerellaceae</taxon>
        <taxon>Colletotrichum</taxon>
    </lineage>
</organism>
<dbReference type="STRING" id="708187.A0A1Q8RWM7"/>
<dbReference type="Gene3D" id="3.30.70.100">
    <property type="match status" value="1"/>
</dbReference>
<name>A0A1Q8RWM7_9PEZI</name>
<gene>
    <name evidence="1" type="ORF">CCHL11_06020</name>
</gene>
<reference evidence="1 2" key="1">
    <citation type="submission" date="2016-11" db="EMBL/GenBank/DDBJ databases">
        <title>Draft Genome Assembly of Colletotrichum chlorophyti a pathogen of herbaceous plants.</title>
        <authorList>
            <person name="Gan P."/>
            <person name="Narusaka M."/>
            <person name="Tsushima A."/>
            <person name="Narusaka Y."/>
            <person name="Takano Y."/>
            <person name="Shirasu K."/>
        </authorList>
    </citation>
    <scope>NUCLEOTIDE SEQUENCE [LARGE SCALE GENOMIC DNA]</scope>
    <source>
        <strain evidence="1 2">NTL11</strain>
    </source>
</reference>
<dbReference type="EMBL" id="MPGH01000084">
    <property type="protein sequence ID" value="OLN89050.1"/>
    <property type="molecule type" value="Genomic_DNA"/>
</dbReference>
<accession>A0A1Q8RWM7</accession>
<evidence type="ECO:0000313" key="1">
    <source>
        <dbReference type="EMBL" id="OLN89050.1"/>
    </source>
</evidence>
<dbReference type="AlphaFoldDB" id="A0A1Q8RWM7"/>
<comment type="caution">
    <text evidence="1">The sequence shown here is derived from an EMBL/GenBank/DDBJ whole genome shotgun (WGS) entry which is preliminary data.</text>
</comment>
<keyword evidence="2" id="KW-1185">Reference proteome</keyword>
<evidence type="ECO:0000313" key="2">
    <source>
        <dbReference type="Proteomes" id="UP000186583"/>
    </source>
</evidence>
<proteinExistence type="predicted"/>